<dbReference type="EMBL" id="LQQY01000005">
    <property type="protein sequence ID" value="KZE52118.1"/>
    <property type="molecule type" value="Genomic_DNA"/>
</dbReference>
<dbReference type="EMBL" id="VTEQ01000012">
    <property type="protein sequence ID" value="TYS47254.1"/>
    <property type="molecule type" value="Genomic_DNA"/>
</dbReference>
<evidence type="ECO:0000313" key="3">
    <source>
        <dbReference type="EMBL" id="TYS47254.1"/>
    </source>
</evidence>
<dbReference type="InterPro" id="IPR020115">
    <property type="entry name" value="Fin"/>
</dbReference>
<keyword evidence="4" id="KW-1185">Reference proteome</keyword>
<dbReference type="Proteomes" id="UP000322997">
    <property type="component" value="Unassembled WGS sequence"/>
</dbReference>
<dbReference type="PATRIC" id="fig|189381.11.peg.3741"/>
<name>A0A0J5S5R5_9BACI</name>
<dbReference type="STRING" id="189381.GCA_900166615_04431"/>
<accession>A0A0J5S5R5</accession>
<gene>
    <name evidence="1" type="ORF">AF331_21555</name>
    <name evidence="2" type="ORF">AV649_13335</name>
    <name evidence="3" type="ORF">FZC83_22145</name>
</gene>
<dbReference type="RefSeq" id="WP_048007726.1">
    <property type="nucleotide sequence ID" value="NZ_BSED01000414.1"/>
</dbReference>
<evidence type="ECO:0000313" key="1">
    <source>
        <dbReference type="EMBL" id="KON82698.1"/>
    </source>
</evidence>
<dbReference type="EMBL" id="LGUE01000010">
    <property type="protein sequence ID" value="KON82698.1"/>
    <property type="molecule type" value="Genomic_DNA"/>
</dbReference>
<reference evidence="1" key="2">
    <citation type="submission" date="2015-07" db="EMBL/GenBank/DDBJ databases">
        <title>MeaNS - Measles Nucleotide Surveillance Program.</title>
        <authorList>
            <person name="Tran T."/>
            <person name="Druce J."/>
        </authorList>
    </citation>
    <scope>NUCLEOTIDE SEQUENCE</scope>
    <source>
        <strain evidence="1">JCM 11544</strain>
    </source>
</reference>
<reference evidence="2" key="4">
    <citation type="submission" date="2016-01" db="EMBL/GenBank/DDBJ databases">
        <authorList>
            <person name="McClelland M."/>
            <person name="Jain A."/>
            <person name="Saraogi P."/>
            <person name="Mendelson R."/>
            <person name="Westerman R."/>
            <person name="SanMiguel P."/>
            <person name="Csonka L."/>
        </authorList>
    </citation>
    <scope>NUCLEOTIDE SEQUENCE</scope>
    <source>
        <strain evidence="2">M19</strain>
    </source>
</reference>
<dbReference type="Proteomes" id="UP000037405">
    <property type="component" value="Unassembled WGS sequence"/>
</dbReference>
<comment type="caution">
    <text evidence="1">The sequence shown here is derived from an EMBL/GenBank/DDBJ whole genome shotgun (WGS) entry which is preliminary data.</text>
</comment>
<organism evidence="1 4">
    <name type="scientific">Rossellomorea marisflavi</name>
    <dbReference type="NCBI Taxonomy" id="189381"/>
    <lineage>
        <taxon>Bacteria</taxon>
        <taxon>Bacillati</taxon>
        <taxon>Bacillota</taxon>
        <taxon>Bacilli</taxon>
        <taxon>Bacillales</taxon>
        <taxon>Bacillaceae</taxon>
        <taxon>Rossellomorea</taxon>
    </lineage>
</organism>
<protein>
    <submittedName>
        <fullName evidence="3">Anti-sigma-F factor Fin family protein</fullName>
    </submittedName>
</protein>
<dbReference type="AlphaFoldDB" id="A0A0J5S5R5"/>
<dbReference type="GO" id="GO:0010468">
    <property type="term" value="P:regulation of gene expression"/>
    <property type="evidence" value="ECO:0007669"/>
    <property type="project" value="InterPro"/>
</dbReference>
<dbReference type="Pfam" id="PF10955">
    <property type="entry name" value="Fin"/>
    <property type="match status" value="1"/>
</dbReference>
<reference evidence="4" key="1">
    <citation type="submission" date="2015-07" db="EMBL/GenBank/DDBJ databases">
        <title>Fjat-14235 jcm11544.</title>
        <authorList>
            <person name="Liu B."/>
            <person name="Wang J."/>
            <person name="Zhu Y."/>
            <person name="Liu G."/>
            <person name="Chen Q."/>
            <person name="Chen Z."/>
            <person name="Lan J."/>
            <person name="Che J."/>
            <person name="Ge C."/>
            <person name="Shi H."/>
            <person name="Pan Z."/>
            <person name="Liu X."/>
        </authorList>
    </citation>
    <scope>NUCLEOTIDE SEQUENCE [LARGE SCALE GENOMIC DNA]</scope>
    <source>
        <strain evidence="4">JCM 11544</strain>
    </source>
</reference>
<sequence>MAIHYQCRHCGTKVGTLTHACNSETLGLDRLSDEERLHMIHYRNDGDIEIKTICEDCQESLERYPDYHGLDHIIQ</sequence>
<reference evidence="5" key="3">
    <citation type="submission" date="2016-01" db="EMBL/GenBank/DDBJ databases">
        <title>Whole genome sequencing of Bhargavaea cecembensis T14.</title>
        <authorList>
            <person name="Hong K.W."/>
        </authorList>
    </citation>
    <scope>NUCLEOTIDE SEQUENCE [LARGE SCALE GENOMIC DNA]</scope>
    <source>
        <strain evidence="5">M19</strain>
    </source>
</reference>
<evidence type="ECO:0000313" key="5">
    <source>
        <dbReference type="Proteomes" id="UP000076510"/>
    </source>
</evidence>
<evidence type="ECO:0000313" key="6">
    <source>
        <dbReference type="Proteomes" id="UP000322997"/>
    </source>
</evidence>
<proteinExistence type="predicted"/>
<evidence type="ECO:0000313" key="2">
    <source>
        <dbReference type="EMBL" id="KZE52118.1"/>
    </source>
</evidence>
<evidence type="ECO:0000313" key="4">
    <source>
        <dbReference type="Proteomes" id="UP000037405"/>
    </source>
</evidence>
<dbReference type="OrthoDB" id="2084556at2"/>
<dbReference type="Proteomes" id="UP000076510">
    <property type="component" value="Unassembled WGS sequence"/>
</dbReference>
<reference evidence="3 6" key="5">
    <citation type="submission" date="2019-08" db="EMBL/GenBank/DDBJ databases">
        <title>Bacillus genomes from the desert of Cuatro Cienegas, Coahuila.</title>
        <authorList>
            <person name="Olmedo-Alvarez G."/>
        </authorList>
    </citation>
    <scope>NUCLEOTIDE SEQUENCE [LARGE SCALE GENOMIC DNA]</scope>
    <source>
        <strain evidence="3 6">CH108_3D</strain>
    </source>
</reference>